<dbReference type="Pfam" id="PF00027">
    <property type="entry name" value="cNMP_binding"/>
    <property type="match status" value="1"/>
</dbReference>
<evidence type="ECO:0000259" key="1">
    <source>
        <dbReference type="PROSITE" id="PS50042"/>
    </source>
</evidence>
<dbReference type="InterPro" id="IPR014710">
    <property type="entry name" value="RmlC-like_jellyroll"/>
</dbReference>
<gene>
    <name evidence="2" type="ORF">DVK85_08025</name>
</gene>
<evidence type="ECO:0000313" key="2">
    <source>
        <dbReference type="EMBL" id="AXG74188.1"/>
    </source>
</evidence>
<dbReference type="EMBL" id="CP031188">
    <property type="protein sequence ID" value="AXG74188.1"/>
    <property type="molecule type" value="Genomic_DNA"/>
</dbReference>
<dbReference type="InterPro" id="IPR018490">
    <property type="entry name" value="cNMP-bd_dom_sf"/>
</dbReference>
<organism evidence="2 3">
    <name type="scientific">Flavobacterium arcticum</name>
    <dbReference type="NCBI Taxonomy" id="1784713"/>
    <lineage>
        <taxon>Bacteria</taxon>
        <taxon>Pseudomonadati</taxon>
        <taxon>Bacteroidota</taxon>
        <taxon>Flavobacteriia</taxon>
        <taxon>Flavobacteriales</taxon>
        <taxon>Flavobacteriaceae</taxon>
        <taxon>Flavobacterium</taxon>
    </lineage>
</organism>
<protein>
    <submittedName>
        <fullName evidence="2">Crp/Fnr family transcriptional regulator</fullName>
    </submittedName>
</protein>
<dbReference type="CDD" id="cd00038">
    <property type="entry name" value="CAP_ED"/>
    <property type="match status" value="1"/>
</dbReference>
<dbReference type="Proteomes" id="UP000253951">
    <property type="component" value="Chromosome"/>
</dbReference>
<keyword evidence="3" id="KW-1185">Reference proteome</keyword>
<sequence>MFSEMIAHMRNYITLTEEEVTLLTTALEIKEVKKKEHLLKAGEVCCDNYFVLNGCFRLYLITCRGAEQTIQFGIENWWITDYMSLRAGKPSGFYLQATEDAKIVVLNKDVQEELFVKIPQLERYFRLVLERAYSAQLTRIHYIFSYTGEKQYRVMNRDFPEFVKRIPQYMLASFLGMTPEFLSRLRAKKK</sequence>
<dbReference type="RefSeq" id="WP_114677946.1">
    <property type="nucleotide sequence ID" value="NZ_CP031188.1"/>
</dbReference>
<dbReference type="Gene3D" id="2.60.120.10">
    <property type="entry name" value="Jelly Rolls"/>
    <property type="match status" value="1"/>
</dbReference>
<feature type="domain" description="Cyclic nucleotide-binding" evidence="1">
    <location>
        <begin position="11"/>
        <end position="123"/>
    </location>
</feature>
<evidence type="ECO:0000313" key="3">
    <source>
        <dbReference type="Proteomes" id="UP000253951"/>
    </source>
</evidence>
<dbReference type="SUPFAM" id="SSF51206">
    <property type="entry name" value="cAMP-binding domain-like"/>
    <property type="match status" value="1"/>
</dbReference>
<dbReference type="PROSITE" id="PS50042">
    <property type="entry name" value="CNMP_BINDING_3"/>
    <property type="match status" value="1"/>
</dbReference>
<dbReference type="AlphaFoldDB" id="A0A345HC78"/>
<dbReference type="InterPro" id="IPR000595">
    <property type="entry name" value="cNMP-bd_dom"/>
</dbReference>
<proteinExistence type="predicted"/>
<reference evidence="2 3" key="1">
    <citation type="submission" date="2018-07" db="EMBL/GenBank/DDBJ databases">
        <title>Complete genome sequence of Flavobacterium arcticum type strain SM1502T.</title>
        <authorList>
            <person name="Li Y."/>
            <person name="Li D.-D."/>
        </authorList>
    </citation>
    <scope>NUCLEOTIDE SEQUENCE [LARGE SCALE GENOMIC DNA]</scope>
    <source>
        <strain evidence="2 3">SM1502</strain>
    </source>
</reference>
<name>A0A345HC78_9FLAO</name>
<dbReference type="OrthoDB" id="1092431at2"/>
<dbReference type="KEGG" id="fat:DVK85_08025"/>
<accession>A0A345HC78</accession>